<feature type="compositionally biased region" description="Polar residues" evidence="2">
    <location>
        <begin position="41"/>
        <end position="52"/>
    </location>
</feature>
<feature type="compositionally biased region" description="Polar residues" evidence="2">
    <location>
        <begin position="24"/>
        <end position="34"/>
    </location>
</feature>
<keyword evidence="4" id="KW-1185">Reference proteome</keyword>
<dbReference type="Proteomes" id="UP001075354">
    <property type="component" value="Chromosome 15"/>
</dbReference>
<protein>
    <recommendedName>
        <fullName evidence="5">Golgin subfamily A member 1</fullName>
    </recommendedName>
</protein>
<accession>A0AAV7X5M2</accession>
<feature type="coiled-coil region" evidence="1">
    <location>
        <begin position="201"/>
        <end position="260"/>
    </location>
</feature>
<keyword evidence="1" id="KW-0175">Coiled coil</keyword>
<evidence type="ECO:0000256" key="1">
    <source>
        <dbReference type="SAM" id="Coils"/>
    </source>
</evidence>
<feature type="coiled-coil region" evidence="1">
    <location>
        <begin position="324"/>
        <end position="492"/>
    </location>
</feature>
<evidence type="ECO:0000313" key="4">
    <source>
        <dbReference type="Proteomes" id="UP001075354"/>
    </source>
</evidence>
<feature type="coiled-coil region" evidence="1">
    <location>
        <begin position="85"/>
        <end position="141"/>
    </location>
</feature>
<reference evidence="3" key="1">
    <citation type="submission" date="2022-12" db="EMBL/GenBank/DDBJ databases">
        <title>Chromosome-level genome assembly of the bean flower thrips Megalurothrips usitatus.</title>
        <authorList>
            <person name="Ma L."/>
            <person name="Liu Q."/>
            <person name="Li H."/>
            <person name="Cai W."/>
        </authorList>
    </citation>
    <scope>NUCLEOTIDE SEQUENCE</scope>
    <source>
        <strain evidence="3">Cailab_2022a</strain>
    </source>
</reference>
<sequence>MFKGLKNKIREETGSDVSKISPLISGTSQKSTTFKGRHSRQGSTSSIGSVSTDGIREENSQSPVSNEHVVDYIQDDLKSLPQKDLKHLEKREEEWKKKLNKLEMEWKRKLEDKEKEWKKQLEAKDEDRLKKERSIAELEKALLLADEFKEKYCRFQEEKEQLEGFQTQEMAKVKHLLLAKERELSEKINAIKEGHSQISSLKLEVNRLRRFEEEISNVQDEMESLRHSSEQERAVLRSELAQSEENVRHLRDRVAVLERRTSADCIALGAPLSVDERIQGLLGERTLLERRLEEAHLHLADIKSSWSSKITSLETQVGRLCRQAAEEGAERRRAETQCAQLEERVQHLEVELANASEITAQKNSLAQEIDQLRSELDSSVKQRDDISEKLKEIRCTLEDQVKNIQQELKSEQEKSTQLQASSDTEIKKLKSEISNLQTSMKSDSEASQNQINQLQNQLEGERLKCAEMLVTLERERNEREAAALKSANISQQVCFIINRARFQHHDT</sequence>
<dbReference type="AlphaFoldDB" id="A0AAV7X5M2"/>
<comment type="caution">
    <text evidence="3">The sequence shown here is derived from an EMBL/GenBank/DDBJ whole genome shotgun (WGS) entry which is preliminary data.</text>
</comment>
<proteinExistence type="predicted"/>
<name>A0AAV7X5M2_9NEOP</name>
<dbReference type="EMBL" id="JAPTSV010000015">
    <property type="protein sequence ID" value="KAJ1519962.1"/>
    <property type="molecule type" value="Genomic_DNA"/>
</dbReference>
<organism evidence="3 4">
    <name type="scientific">Megalurothrips usitatus</name>
    <name type="common">bean blossom thrips</name>
    <dbReference type="NCBI Taxonomy" id="439358"/>
    <lineage>
        <taxon>Eukaryota</taxon>
        <taxon>Metazoa</taxon>
        <taxon>Ecdysozoa</taxon>
        <taxon>Arthropoda</taxon>
        <taxon>Hexapoda</taxon>
        <taxon>Insecta</taxon>
        <taxon>Pterygota</taxon>
        <taxon>Neoptera</taxon>
        <taxon>Paraneoptera</taxon>
        <taxon>Thysanoptera</taxon>
        <taxon>Terebrantia</taxon>
        <taxon>Thripoidea</taxon>
        <taxon>Thripidae</taxon>
        <taxon>Megalurothrips</taxon>
    </lineage>
</organism>
<evidence type="ECO:0000256" key="2">
    <source>
        <dbReference type="SAM" id="MobiDB-lite"/>
    </source>
</evidence>
<evidence type="ECO:0000313" key="3">
    <source>
        <dbReference type="EMBL" id="KAJ1519962.1"/>
    </source>
</evidence>
<evidence type="ECO:0008006" key="5">
    <source>
        <dbReference type="Google" id="ProtNLM"/>
    </source>
</evidence>
<gene>
    <name evidence="3" type="ORF">ONE63_004196</name>
</gene>
<feature type="region of interest" description="Disordered" evidence="2">
    <location>
        <begin position="1"/>
        <end position="67"/>
    </location>
</feature>